<organism evidence="2">
    <name type="scientific">Aedes albopictus</name>
    <name type="common">Asian tiger mosquito</name>
    <name type="synonym">Stegomyia albopicta</name>
    <dbReference type="NCBI Taxonomy" id="7160"/>
    <lineage>
        <taxon>Eukaryota</taxon>
        <taxon>Metazoa</taxon>
        <taxon>Ecdysozoa</taxon>
        <taxon>Arthropoda</taxon>
        <taxon>Hexapoda</taxon>
        <taxon>Insecta</taxon>
        <taxon>Pterygota</taxon>
        <taxon>Neoptera</taxon>
        <taxon>Endopterygota</taxon>
        <taxon>Diptera</taxon>
        <taxon>Nematocera</taxon>
        <taxon>Culicoidea</taxon>
        <taxon>Culicidae</taxon>
        <taxon>Culicinae</taxon>
        <taxon>Aedini</taxon>
        <taxon>Aedes</taxon>
        <taxon>Stegomyia</taxon>
    </lineage>
</organism>
<feature type="signal peptide" evidence="1">
    <location>
        <begin position="1"/>
        <end position="23"/>
    </location>
</feature>
<evidence type="ECO:0000256" key="1">
    <source>
        <dbReference type="SAM" id="SignalP"/>
    </source>
</evidence>
<dbReference type="VEuPathDB" id="VectorBase:AALFPA_079034"/>
<name>Q5MIY2_AEDAL</name>
<dbReference type="AlphaFoldDB" id="Q5MIY2"/>
<keyword evidence="1" id="KW-0732">Signal</keyword>
<accession>Q5MIY2</accession>
<sequence length="157" mass="16676">MFLALKTLKVFSIIVVISIITDGNISNFHSPELINNISSQFAANALQCSNCFDPKACRSSPVATVECSEENVSLHHRLLGYQNPTLASASGATGDSSAGYKCFDVKLSYTSALTGSTVLVEQKGCTYAGTDLCSGWNTEIAQVTRCSVCDSGDECNK</sequence>
<dbReference type="VEuPathDB" id="VectorBase:AALF027743"/>
<protein>
    <submittedName>
        <fullName evidence="2">Putative salivary secreted peptide</fullName>
    </submittedName>
</protein>
<dbReference type="VEuPathDB" id="VectorBase:AALC636_010107"/>
<reference evidence="2" key="1">
    <citation type="journal article" date="2007" name="Insect Biochem. Mol. Biol.">
        <title>An insight into the sialome of the adult female mosquito Aedes albopictus.</title>
        <authorList>
            <person name="Arca B."/>
            <person name="Lombardo F."/>
            <person name="Francischetti I.M."/>
            <person name="Pham V.M."/>
            <person name="Mestres-Simon M."/>
            <person name="Andersen J.F."/>
            <person name="Ribeiro J.M."/>
        </authorList>
    </citation>
    <scope>NUCLEOTIDE SEQUENCE</scope>
    <source>
        <tissue evidence="2">Salivary glands</tissue>
    </source>
</reference>
<dbReference type="EMBL" id="AY826078">
    <property type="protein sequence ID" value="AAV90650.1"/>
    <property type="molecule type" value="mRNA"/>
</dbReference>
<feature type="chain" id="PRO_5004260058" evidence="1">
    <location>
        <begin position="24"/>
        <end position="157"/>
    </location>
</feature>
<proteinExistence type="evidence at transcript level"/>
<evidence type="ECO:0000313" key="2">
    <source>
        <dbReference type="EMBL" id="AAV90650.1"/>
    </source>
</evidence>